<keyword evidence="2 8" id="KW-0813">Transport</keyword>
<evidence type="ECO:0000313" key="11">
    <source>
        <dbReference type="EMBL" id="WAR02503.1"/>
    </source>
</evidence>
<dbReference type="InterPro" id="IPR013099">
    <property type="entry name" value="K_chnl_dom"/>
</dbReference>
<feature type="transmembrane region" description="Helical" evidence="9">
    <location>
        <begin position="512"/>
        <end position="533"/>
    </location>
</feature>
<feature type="transmembrane region" description="Helical" evidence="9">
    <location>
        <begin position="615"/>
        <end position="638"/>
    </location>
</feature>
<evidence type="ECO:0000256" key="9">
    <source>
        <dbReference type="SAM" id="Phobius"/>
    </source>
</evidence>
<evidence type="ECO:0000256" key="1">
    <source>
        <dbReference type="ARBA" id="ARBA00004141"/>
    </source>
</evidence>
<proteinExistence type="inferred from homology"/>
<feature type="domain" description="Potassium channel" evidence="10">
    <location>
        <begin position="624"/>
        <end position="701"/>
    </location>
</feature>
<comment type="subcellular location">
    <subcellularLocation>
        <location evidence="1">Membrane</location>
        <topology evidence="1">Multi-pass membrane protein</topology>
    </subcellularLocation>
</comment>
<dbReference type="Gene3D" id="1.10.287.70">
    <property type="match status" value="2"/>
</dbReference>
<gene>
    <name evidence="11" type="ORF">MAR_009061</name>
</gene>
<dbReference type="Proteomes" id="UP001164746">
    <property type="component" value="Chromosome 4"/>
</dbReference>
<dbReference type="Pfam" id="PF07885">
    <property type="entry name" value="Ion_trans_2"/>
    <property type="match status" value="4"/>
</dbReference>
<name>A0ABY7DXQ8_MYAAR</name>
<evidence type="ECO:0000256" key="2">
    <source>
        <dbReference type="ARBA" id="ARBA00022448"/>
    </source>
</evidence>
<evidence type="ECO:0000313" key="12">
    <source>
        <dbReference type="Proteomes" id="UP001164746"/>
    </source>
</evidence>
<feature type="transmembrane region" description="Helical" evidence="9">
    <location>
        <begin position="679"/>
        <end position="699"/>
    </location>
</feature>
<accession>A0ABY7DXQ8</accession>
<dbReference type="InterPro" id="IPR003280">
    <property type="entry name" value="2pore_dom_K_chnl"/>
</dbReference>
<dbReference type="PANTHER" id="PTHR11003">
    <property type="entry name" value="POTASSIUM CHANNEL, SUBFAMILY K"/>
    <property type="match status" value="1"/>
</dbReference>
<keyword evidence="5 8" id="KW-0406">Ion transport</keyword>
<feature type="transmembrane region" description="Helical" evidence="9">
    <location>
        <begin position="362"/>
        <end position="381"/>
    </location>
</feature>
<organism evidence="11 12">
    <name type="scientific">Mya arenaria</name>
    <name type="common">Soft-shell clam</name>
    <dbReference type="NCBI Taxonomy" id="6604"/>
    <lineage>
        <taxon>Eukaryota</taxon>
        <taxon>Metazoa</taxon>
        <taxon>Spiralia</taxon>
        <taxon>Lophotrochozoa</taxon>
        <taxon>Mollusca</taxon>
        <taxon>Bivalvia</taxon>
        <taxon>Autobranchia</taxon>
        <taxon>Heteroconchia</taxon>
        <taxon>Euheterodonta</taxon>
        <taxon>Imparidentia</taxon>
        <taxon>Neoheterodontei</taxon>
        <taxon>Myida</taxon>
        <taxon>Myoidea</taxon>
        <taxon>Myidae</taxon>
        <taxon>Mya</taxon>
    </lineage>
</organism>
<evidence type="ECO:0000259" key="10">
    <source>
        <dbReference type="Pfam" id="PF07885"/>
    </source>
</evidence>
<evidence type="ECO:0000256" key="4">
    <source>
        <dbReference type="ARBA" id="ARBA00022989"/>
    </source>
</evidence>
<evidence type="ECO:0000256" key="8">
    <source>
        <dbReference type="RuleBase" id="RU003857"/>
    </source>
</evidence>
<dbReference type="SUPFAM" id="SSF81324">
    <property type="entry name" value="Voltage-gated potassium channels"/>
    <property type="match status" value="4"/>
</dbReference>
<feature type="domain" description="Potassium channel" evidence="10">
    <location>
        <begin position="344"/>
        <end position="421"/>
    </location>
</feature>
<feature type="transmembrane region" description="Helical" evidence="9">
    <location>
        <begin position="545"/>
        <end position="563"/>
    </location>
</feature>
<feature type="transmembrane region" description="Helical" evidence="9">
    <location>
        <begin position="335"/>
        <end position="355"/>
    </location>
</feature>
<protein>
    <submittedName>
        <fullName evidence="11">TWK7-like protein</fullName>
    </submittedName>
</protein>
<dbReference type="PRINTS" id="PR01333">
    <property type="entry name" value="2POREKCHANEL"/>
</dbReference>
<feature type="domain" description="Potassium channel" evidence="10">
    <location>
        <begin position="510"/>
        <end position="564"/>
    </location>
</feature>
<keyword evidence="12" id="KW-1185">Reference proteome</keyword>
<keyword evidence="6 9" id="KW-0472">Membrane</keyword>
<dbReference type="PANTHER" id="PTHR11003:SF334">
    <property type="entry name" value="FI03418P"/>
    <property type="match status" value="1"/>
</dbReference>
<dbReference type="EMBL" id="CP111015">
    <property type="protein sequence ID" value="WAR02503.1"/>
    <property type="molecule type" value="Genomic_DNA"/>
</dbReference>
<keyword evidence="7 8" id="KW-0407">Ion channel</keyword>
<keyword evidence="3 8" id="KW-0812">Transmembrane</keyword>
<feature type="domain" description="Potassium channel" evidence="10">
    <location>
        <begin position="218"/>
        <end position="272"/>
    </location>
</feature>
<evidence type="ECO:0000256" key="3">
    <source>
        <dbReference type="ARBA" id="ARBA00022692"/>
    </source>
</evidence>
<evidence type="ECO:0000256" key="6">
    <source>
        <dbReference type="ARBA" id="ARBA00023136"/>
    </source>
</evidence>
<evidence type="ECO:0000256" key="7">
    <source>
        <dbReference type="ARBA" id="ARBA00023303"/>
    </source>
</evidence>
<feature type="transmembrane region" description="Helical" evidence="9">
    <location>
        <begin position="644"/>
        <end position="667"/>
    </location>
</feature>
<feature type="transmembrane region" description="Helical" evidence="9">
    <location>
        <begin position="220"/>
        <end position="241"/>
    </location>
</feature>
<keyword evidence="4 9" id="KW-1133">Transmembrane helix</keyword>
<reference evidence="11" key="1">
    <citation type="submission" date="2022-11" db="EMBL/GenBank/DDBJ databases">
        <title>Centuries of genome instability and evolution in soft-shell clam transmissible cancer (bioRxiv).</title>
        <authorList>
            <person name="Hart S.F.M."/>
            <person name="Yonemitsu M.A."/>
            <person name="Giersch R.M."/>
            <person name="Beal B.F."/>
            <person name="Arriagada G."/>
            <person name="Davis B.W."/>
            <person name="Ostrander E.A."/>
            <person name="Goff S.P."/>
            <person name="Metzger M.J."/>
        </authorList>
    </citation>
    <scope>NUCLEOTIDE SEQUENCE</scope>
    <source>
        <strain evidence="11">MELC-2E11</strain>
        <tissue evidence="11">Siphon/mantle</tissue>
    </source>
</reference>
<comment type="similarity">
    <text evidence="8">Belongs to the two pore domain potassium channel (TC 1.A.1.8) family.</text>
</comment>
<feature type="transmembrane region" description="Helical" evidence="9">
    <location>
        <begin position="110"/>
        <end position="136"/>
    </location>
</feature>
<feature type="transmembrane region" description="Helical" evidence="9">
    <location>
        <begin position="253"/>
        <end position="271"/>
    </location>
</feature>
<evidence type="ECO:0000256" key="5">
    <source>
        <dbReference type="ARBA" id="ARBA00023065"/>
    </source>
</evidence>
<sequence>MPVLAYEAVSAGACIDSATKTHRICYLSRIDIHQNMKGKKEKMDDEEEKKSSAIDCLIEHASIAAAIAEPEDDIDDKGERKQTVVRSQVTRQRRYKATCKEQTAVCLKRFCVYMASYVGLTCIVVGYSILGGIIFVELESDHEDRIQEVAEDLMNTHTSRLNQRLRMILQQHNFTRIVDLSETIKDELQDFQQQTYQLVNEEGWNGDYEMGNDTLRRNKWTFSGGLLYSVTVITTIGYGFITPRTTAGRAITMLYALIGIPLTVLCITNIGRGMASLFRALYGGTFCVECRQQFLNTVKNKRSNSTAIDTIELEKIDPDQVSIAEYNHTHQETEVPIIICLLLVAWYIVFGAIMFSIWEKEWDYFVGSYFCFITLSTIGFGDVVPGFSNAEWDDQVKQVTCSLYLLIGLSTLAMCFDLMQQRGIALANKFGKFIGLMGDQLGSCWYQTFVLHFHLYLRRILQQHNFTRIVDLSETIKDELQDFQQQTYQLVNEEGWNGDYEMGNDTLRRNKWTFSGGLLYSVTVITTIGYGFITPRTTAGRAITMLYALIGIPLTVLCITNIGRGMASLFRALYGGTFCVECRQHTAIDTIELEKIDPDQVSIAEYNHTHQETEVPIIICLLLVAWYIVFGAIMFSIWEKEWDYFVGSYFCFITLSTIGFGDVVPGFSNAEWDDQVKQVTCSLYLLIGLSTLAMCFDLMQQRGIALANKFGKFIGLVKPGD</sequence>